<name>A0A8J7RI44_9HYPH</name>
<keyword evidence="5 8" id="KW-0328">Glycosyltransferase</keyword>
<evidence type="ECO:0000256" key="7">
    <source>
        <dbReference type="ARBA" id="ARBA00023056"/>
    </source>
</evidence>
<evidence type="ECO:0000256" key="5">
    <source>
        <dbReference type="ARBA" id="ARBA00022676"/>
    </source>
</evidence>
<evidence type="ECO:0000259" key="9">
    <source>
        <dbReference type="Pfam" id="PF00534"/>
    </source>
</evidence>
<dbReference type="InterPro" id="IPR013534">
    <property type="entry name" value="Starch_synth_cat_dom"/>
</dbReference>
<evidence type="ECO:0000259" key="10">
    <source>
        <dbReference type="Pfam" id="PF08323"/>
    </source>
</evidence>
<feature type="binding site" evidence="8">
    <location>
        <position position="15"/>
    </location>
    <ligand>
        <name>ADP-alpha-D-glucose</name>
        <dbReference type="ChEBI" id="CHEBI:57498"/>
    </ligand>
</feature>
<dbReference type="Pfam" id="PF00534">
    <property type="entry name" value="Glycos_transf_1"/>
    <property type="match status" value="1"/>
</dbReference>
<evidence type="ECO:0000256" key="2">
    <source>
        <dbReference type="ARBA" id="ARBA00002764"/>
    </source>
</evidence>
<evidence type="ECO:0000256" key="4">
    <source>
        <dbReference type="ARBA" id="ARBA00010281"/>
    </source>
</evidence>
<dbReference type="GO" id="GO:0005978">
    <property type="term" value="P:glycogen biosynthetic process"/>
    <property type="evidence" value="ECO:0007669"/>
    <property type="project" value="UniProtKB-UniRule"/>
</dbReference>
<evidence type="ECO:0000256" key="3">
    <source>
        <dbReference type="ARBA" id="ARBA00004964"/>
    </source>
</evidence>
<dbReference type="NCBIfam" id="NF001899">
    <property type="entry name" value="PRK00654.1-2"/>
    <property type="match status" value="1"/>
</dbReference>
<feature type="domain" description="Glycosyl transferase family 1" evidence="9">
    <location>
        <begin position="288"/>
        <end position="444"/>
    </location>
</feature>
<evidence type="ECO:0000256" key="1">
    <source>
        <dbReference type="ARBA" id="ARBA00001478"/>
    </source>
</evidence>
<dbReference type="GO" id="GO:0004373">
    <property type="term" value="F:alpha-1,4-glucan glucosyltransferase (UDP-glucose donor) activity"/>
    <property type="evidence" value="ECO:0007669"/>
    <property type="project" value="InterPro"/>
</dbReference>
<keyword evidence="6 8" id="KW-0808">Transferase</keyword>
<dbReference type="AlphaFoldDB" id="A0A8J7RI44"/>
<dbReference type="SUPFAM" id="SSF53756">
    <property type="entry name" value="UDP-Glycosyltransferase/glycogen phosphorylase"/>
    <property type="match status" value="1"/>
</dbReference>
<dbReference type="EMBL" id="JAGIYY010000002">
    <property type="protein sequence ID" value="MBP0438836.1"/>
    <property type="molecule type" value="Genomic_DNA"/>
</dbReference>
<dbReference type="PANTHER" id="PTHR45825:SF11">
    <property type="entry name" value="ALPHA AMYLASE DOMAIN-CONTAINING PROTEIN"/>
    <property type="match status" value="1"/>
</dbReference>
<dbReference type="InterPro" id="IPR011835">
    <property type="entry name" value="GS/SS"/>
</dbReference>
<dbReference type="Pfam" id="PF08323">
    <property type="entry name" value="Glyco_transf_5"/>
    <property type="match status" value="1"/>
</dbReference>
<comment type="pathway">
    <text evidence="3 8">Glycan biosynthesis; glycogen biosynthesis.</text>
</comment>
<feature type="domain" description="Starch synthase catalytic" evidence="10">
    <location>
        <begin position="2"/>
        <end position="237"/>
    </location>
</feature>
<accession>A0A8J7RI44</accession>
<dbReference type="EC" id="2.4.1.21" evidence="8"/>
<dbReference type="NCBIfam" id="TIGR02095">
    <property type="entry name" value="glgA"/>
    <property type="match status" value="1"/>
</dbReference>
<gene>
    <name evidence="8 11" type="primary">glgA</name>
    <name evidence="11" type="ORF">J5Y06_09265</name>
</gene>
<dbReference type="CDD" id="cd03791">
    <property type="entry name" value="GT5_Glycogen_synthase_DULL1-like"/>
    <property type="match status" value="1"/>
</dbReference>
<comment type="function">
    <text evidence="2 8">Synthesizes alpha-1,4-glucan chains using ADP-glucose.</text>
</comment>
<keyword evidence="7 8" id="KW-0320">Glycogen biosynthesis</keyword>
<dbReference type="UniPathway" id="UPA00164"/>
<dbReference type="GO" id="GO:0005829">
    <property type="term" value="C:cytosol"/>
    <property type="evidence" value="ECO:0007669"/>
    <property type="project" value="TreeGrafter"/>
</dbReference>
<dbReference type="Gene3D" id="3.40.50.2000">
    <property type="entry name" value="Glycogen Phosphorylase B"/>
    <property type="match status" value="2"/>
</dbReference>
<sequence length="483" mass="51854">MRILAVASEAFPLVKTGGLADVAGALPLALERHGAHTTTLLPGFPKVMARAHSSGTTHQVWSWNDFYGGWAELIGAEVAGLDLLILNAPHLFDRPGGIYGNGAVDWPDNWRRFAAFSRAGADIAGGMLTGYKPDLVHVHDWQAALTLAYMRYGAANDVASVITVHNLAFQGQFGADIFGELGLPDDAMSIHGVEYYGGVGFLKAGLKAAWAITTVSPTYAQEICTPEGGMGLDGLLSSRSNALTGIVNGIDLEQWDPRTDRHLPQHFSADDLGARRGNRHAVEQRFALHRDDSLLLCLVSRLTWQKGIDVLVDCLDEIVSMGAKLALLGNGDPSFEAAFHAAAGRHPGRIGVVTGYDEALSHQITAGADAILVPSRFEPCGLTQLHGLRYGCLPIVTRTGGLADTIIDANEAALTAGVATGFQFQPLAHQPLINAVRRALHVHREPADWQGMQVQAMRSDVSWDHSAKCYIDVYRSLLRGTHG</sequence>
<protein>
    <recommendedName>
        <fullName evidence="8">Glycogen synthase</fullName>
        <ecNumber evidence="8">2.4.1.21</ecNumber>
    </recommendedName>
    <alternativeName>
        <fullName evidence="8">Starch [bacterial glycogen] synthase</fullName>
    </alternativeName>
</protein>
<dbReference type="RefSeq" id="WP_209334847.1">
    <property type="nucleotide sequence ID" value="NZ_JAGIYY010000002.1"/>
</dbReference>
<dbReference type="Proteomes" id="UP000666240">
    <property type="component" value="Unassembled WGS sequence"/>
</dbReference>
<dbReference type="InterPro" id="IPR001296">
    <property type="entry name" value="Glyco_trans_1"/>
</dbReference>
<organism evidence="11 12">
    <name type="scientific">Tianweitania sediminis</name>
    <dbReference type="NCBI Taxonomy" id="1502156"/>
    <lineage>
        <taxon>Bacteria</taxon>
        <taxon>Pseudomonadati</taxon>
        <taxon>Pseudomonadota</taxon>
        <taxon>Alphaproteobacteria</taxon>
        <taxon>Hyphomicrobiales</taxon>
        <taxon>Phyllobacteriaceae</taxon>
        <taxon>Tianweitania</taxon>
    </lineage>
</organism>
<keyword evidence="12" id="KW-1185">Reference proteome</keyword>
<dbReference type="HAMAP" id="MF_00484">
    <property type="entry name" value="Glycogen_synth"/>
    <property type="match status" value="1"/>
</dbReference>
<proteinExistence type="inferred from homology"/>
<dbReference type="GO" id="GO:0009011">
    <property type="term" value="F:alpha-1,4-glucan glucosyltransferase (ADP-glucose donor) activity"/>
    <property type="evidence" value="ECO:0007669"/>
    <property type="project" value="UniProtKB-UniRule"/>
</dbReference>
<evidence type="ECO:0000256" key="6">
    <source>
        <dbReference type="ARBA" id="ARBA00022679"/>
    </source>
</evidence>
<dbReference type="PANTHER" id="PTHR45825">
    <property type="entry name" value="GRANULE-BOUND STARCH SYNTHASE 1, CHLOROPLASTIC/AMYLOPLASTIC"/>
    <property type="match status" value="1"/>
</dbReference>
<comment type="caution">
    <text evidence="11">The sequence shown here is derived from an EMBL/GenBank/DDBJ whole genome shotgun (WGS) entry which is preliminary data.</text>
</comment>
<evidence type="ECO:0000313" key="11">
    <source>
        <dbReference type="EMBL" id="MBP0438836.1"/>
    </source>
</evidence>
<comment type="catalytic activity">
    <reaction evidence="1 8">
        <text>[(1-&gt;4)-alpha-D-glucosyl](n) + ADP-alpha-D-glucose = [(1-&gt;4)-alpha-D-glucosyl](n+1) + ADP + H(+)</text>
        <dbReference type="Rhea" id="RHEA:18189"/>
        <dbReference type="Rhea" id="RHEA-COMP:9584"/>
        <dbReference type="Rhea" id="RHEA-COMP:9587"/>
        <dbReference type="ChEBI" id="CHEBI:15378"/>
        <dbReference type="ChEBI" id="CHEBI:15444"/>
        <dbReference type="ChEBI" id="CHEBI:57498"/>
        <dbReference type="ChEBI" id="CHEBI:456216"/>
        <dbReference type="EC" id="2.4.1.21"/>
    </reaction>
</comment>
<comment type="similarity">
    <text evidence="4 8">Belongs to the glycosyltransferase 1 family. Bacterial/plant glycogen synthase subfamily.</text>
</comment>
<reference evidence="11" key="1">
    <citation type="submission" date="2021-03" db="EMBL/GenBank/DDBJ databases">
        <title>Genome sequencing and assembly of Tianweitania sediminis.</title>
        <authorList>
            <person name="Chhetri G."/>
        </authorList>
    </citation>
    <scope>NUCLEOTIDE SEQUENCE</scope>
    <source>
        <strain evidence="11">Z8</strain>
    </source>
</reference>
<evidence type="ECO:0000256" key="8">
    <source>
        <dbReference type="HAMAP-Rule" id="MF_00484"/>
    </source>
</evidence>
<evidence type="ECO:0000313" key="12">
    <source>
        <dbReference type="Proteomes" id="UP000666240"/>
    </source>
</evidence>